<gene>
    <name evidence="1" type="ORF">HMPREF7215_1380</name>
</gene>
<reference evidence="1 2" key="1">
    <citation type="submission" date="2009-12" db="EMBL/GenBank/DDBJ databases">
        <authorList>
            <person name="Shrivastava S."/>
            <person name="Madupu R."/>
            <person name="Durkin A.S."/>
            <person name="Torralba M."/>
            <person name="Methe B."/>
            <person name="Sutton G.G."/>
            <person name="Strausberg R.L."/>
            <person name="Nelson K.E."/>
        </authorList>
    </citation>
    <scope>NUCLEOTIDE SEQUENCE [LARGE SCALE GENOMIC DNA]</scope>
    <source>
        <strain evidence="1 2">W5455</strain>
    </source>
</reference>
<protein>
    <submittedName>
        <fullName evidence="1">Uncharacterized protein</fullName>
    </submittedName>
</protein>
<evidence type="ECO:0000313" key="1">
    <source>
        <dbReference type="EMBL" id="EFB91904.1"/>
    </source>
</evidence>
<keyword evidence="2" id="KW-1185">Reference proteome</keyword>
<organism evidence="1 2">
    <name type="scientific">Pyramidobacter piscolens W5455</name>
    <dbReference type="NCBI Taxonomy" id="352165"/>
    <lineage>
        <taxon>Bacteria</taxon>
        <taxon>Thermotogati</taxon>
        <taxon>Synergistota</taxon>
        <taxon>Synergistia</taxon>
        <taxon>Synergistales</taxon>
        <taxon>Dethiosulfovibrionaceae</taxon>
        <taxon>Pyramidobacter</taxon>
    </lineage>
</organism>
<accession>A0ABM9ZY58</accession>
<sequence length="47" mass="5427">MPRRSGAEQYRVFSMQYRASFYNVRSEMFHVEHFAPKKLYGPGGAAA</sequence>
<proteinExistence type="predicted"/>
<comment type="caution">
    <text evidence="1">The sequence shown here is derived from an EMBL/GenBank/DDBJ whole genome shotgun (WGS) entry which is preliminary data.</text>
</comment>
<evidence type="ECO:0000313" key="2">
    <source>
        <dbReference type="Proteomes" id="UP000006462"/>
    </source>
</evidence>
<name>A0ABM9ZY58_9BACT</name>
<dbReference type="EMBL" id="ADFP01000011">
    <property type="protein sequence ID" value="EFB91904.1"/>
    <property type="molecule type" value="Genomic_DNA"/>
</dbReference>
<dbReference type="Proteomes" id="UP000006462">
    <property type="component" value="Unassembled WGS sequence"/>
</dbReference>